<evidence type="ECO:0000313" key="2">
    <source>
        <dbReference type="Proteomes" id="UP000274637"/>
    </source>
</evidence>
<protein>
    <submittedName>
        <fullName evidence="1">Uncharacterized protein</fullName>
    </submittedName>
</protein>
<organism evidence="1 2">
    <name type="scientific">Streptomyces phage Kromp</name>
    <dbReference type="NCBI Taxonomy" id="2315619"/>
    <lineage>
        <taxon>Viruses</taxon>
        <taxon>Duplodnaviria</taxon>
        <taxon>Heunggongvirae</taxon>
        <taxon>Uroviricota</taxon>
        <taxon>Caudoviricetes</taxon>
        <taxon>Krompvirus</taxon>
        <taxon>Krompvirus kromp</taxon>
    </lineage>
</organism>
<evidence type="ECO:0000313" key="1">
    <source>
        <dbReference type="EMBL" id="AYD81674.1"/>
    </source>
</evidence>
<dbReference type="InterPro" id="IPR046193">
    <property type="entry name" value="DUF6221"/>
</dbReference>
<dbReference type="Pfam" id="PF19730">
    <property type="entry name" value="DUF6221"/>
    <property type="match status" value="1"/>
</dbReference>
<reference evidence="2" key="1">
    <citation type="submission" date="2018-08" db="EMBL/GenBank/DDBJ databases">
        <authorList>
            <person name="Mousa M."/>
            <person name="Kelsky B.L."/>
            <person name="Goh L.M."/>
            <person name="Shaffer C.D."/>
            <person name="Weston-Hafer K.A."/>
            <person name="Russell D.A."/>
            <person name="Pope W.H."/>
            <person name="Jacobs-Sera D."/>
            <person name="Hendrix R.W."/>
            <person name="Hatfull G.F."/>
        </authorList>
    </citation>
    <scope>NUCLEOTIDE SEQUENCE [LARGE SCALE GENOMIC DNA]</scope>
</reference>
<accession>A0A386KBI7</accession>
<name>A0A386KBI7_9CAUD</name>
<proteinExistence type="predicted"/>
<gene>
    <name evidence="1" type="primary">73</name>
    <name evidence="1" type="ORF">SEA_KROMP_73</name>
</gene>
<dbReference type="Proteomes" id="UP000274637">
    <property type="component" value="Segment"/>
</dbReference>
<keyword evidence="2" id="KW-1185">Reference proteome</keyword>
<dbReference type="EMBL" id="MH744420">
    <property type="protein sequence ID" value="AYD81674.1"/>
    <property type="molecule type" value="Genomic_DNA"/>
</dbReference>
<sequence>MDDLVQWLRAQLDEDEAKARACPGNGEWTASDIAIYGTGLSSEVREHMAEHEPARVLREIEAKRQVITKYTTAVDRMAELAALIERVKAEGQSTLMPEMERATAIHRRDVLSEVLRLFASPYADRPGYRDEWRP</sequence>